<dbReference type="AlphaFoldDB" id="A0A7E4ZZJ6"/>
<name>A0A7E4ZZJ6_PANRE</name>
<organism evidence="1 2">
    <name type="scientific">Panagrellus redivivus</name>
    <name type="common">Microworm</name>
    <dbReference type="NCBI Taxonomy" id="6233"/>
    <lineage>
        <taxon>Eukaryota</taxon>
        <taxon>Metazoa</taxon>
        <taxon>Ecdysozoa</taxon>
        <taxon>Nematoda</taxon>
        <taxon>Chromadorea</taxon>
        <taxon>Rhabditida</taxon>
        <taxon>Tylenchina</taxon>
        <taxon>Panagrolaimomorpha</taxon>
        <taxon>Panagrolaimoidea</taxon>
        <taxon>Panagrolaimidae</taxon>
        <taxon>Panagrellus</taxon>
    </lineage>
</organism>
<reference evidence="2" key="2">
    <citation type="submission" date="2020-10" db="UniProtKB">
        <authorList>
            <consortium name="WormBaseParasite"/>
        </authorList>
    </citation>
    <scope>IDENTIFICATION</scope>
</reference>
<dbReference type="Proteomes" id="UP000492821">
    <property type="component" value="Unassembled WGS sequence"/>
</dbReference>
<proteinExistence type="predicted"/>
<keyword evidence="1" id="KW-1185">Reference proteome</keyword>
<sequence length="82" mass="9535">MRTNEPSSSTTVKRYLGLWSHRKYAFPGPAFTTSLLRFVSRTRSLFIPQRCAKSSSIVTEIPEVFFESQKDPRQPSQERRLL</sequence>
<accession>A0A7E4ZZJ6</accession>
<dbReference type="WBParaSite" id="Pan_g4894.t1">
    <property type="protein sequence ID" value="Pan_g4894.t1"/>
    <property type="gene ID" value="Pan_g4894"/>
</dbReference>
<evidence type="ECO:0000313" key="2">
    <source>
        <dbReference type="WBParaSite" id="Pan_g4894.t1"/>
    </source>
</evidence>
<reference evidence="1" key="1">
    <citation type="journal article" date="2013" name="Genetics">
        <title>The draft genome and transcriptome of Panagrellus redivivus are shaped by the harsh demands of a free-living lifestyle.</title>
        <authorList>
            <person name="Srinivasan J."/>
            <person name="Dillman A.R."/>
            <person name="Macchietto M.G."/>
            <person name="Heikkinen L."/>
            <person name="Lakso M."/>
            <person name="Fracchia K.M."/>
            <person name="Antoshechkin I."/>
            <person name="Mortazavi A."/>
            <person name="Wong G."/>
            <person name="Sternberg P.W."/>
        </authorList>
    </citation>
    <scope>NUCLEOTIDE SEQUENCE [LARGE SCALE GENOMIC DNA]</scope>
    <source>
        <strain evidence="1">MT8872</strain>
    </source>
</reference>
<evidence type="ECO:0000313" key="1">
    <source>
        <dbReference type="Proteomes" id="UP000492821"/>
    </source>
</evidence>
<protein>
    <submittedName>
        <fullName evidence="2">Uncharacterized protein</fullName>
    </submittedName>
</protein>